<sequence length="53" mass="6048">MFAINNALYFMNMVSSWLYLKNQPELLQGVQTLLPQNVLHTTPVKKVKLDGVT</sequence>
<evidence type="ECO:0000313" key="1">
    <source>
        <dbReference type="EMBL" id="CDM88608.1"/>
    </source>
</evidence>
<name>A0A0B6X7C0_XENBV</name>
<dbReference type="EMBL" id="FO818637">
    <property type="protein sequence ID" value="CDM88608.1"/>
    <property type="molecule type" value="Genomic_DNA"/>
</dbReference>
<proteinExistence type="predicted"/>
<organism evidence="1 2">
    <name type="scientific">Xenorhabdus bovienii</name>
    <name type="common">Xenorhabdus nematophila subsp. bovienii</name>
    <dbReference type="NCBI Taxonomy" id="40576"/>
    <lineage>
        <taxon>Bacteria</taxon>
        <taxon>Pseudomonadati</taxon>
        <taxon>Pseudomonadota</taxon>
        <taxon>Gammaproteobacteria</taxon>
        <taxon>Enterobacterales</taxon>
        <taxon>Morganellaceae</taxon>
        <taxon>Xenorhabdus</taxon>
    </lineage>
</organism>
<reference evidence="1 2" key="1">
    <citation type="submission" date="2014-02" db="EMBL/GenBank/DDBJ databases">
        <authorList>
            <person name="Genoscope - CEA"/>
        </authorList>
    </citation>
    <scope>NUCLEOTIDE SEQUENCE [LARGE SCALE GENOMIC DNA]</scope>
    <source>
        <strain evidence="1 2">CS03</strain>
    </source>
</reference>
<dbReference type="Proteomes" id="UP000032930">
    <property type="component" value="Chromosome"/>
</dbReference>
<dbReference type="KEGG" id="xbv:XBW1_1251"/>
<protein>
    <submittedName>
        <fullName evidence="1">Uncharacterized protein</fullName>
    </submittedName>
</protein>
<gene>
    <name evidence="1" type="ORF">XBW1_1251</name>
</gene>
<accession>A0A0B6X7C0</accession>
<evidence type="ECO:0000313" key="2">
    <source>
        <dbReference type="Proteomes" id="UP000032930"/>
    </source>
</evidence>
<dbReference type="AlphaFoldDB" id="A0A0B6X7C0"/>